<keyword evidence="2" id="KW-1185">Reference proteome</keyword>
<evidence type="ECO:0008006" key="3">
    <source>
        <dbReference type="Google" id="ProtNLM"/>
    </source>
</evidence>
<dbReference type="RefSeq" id="WP_139001876.1">
    <property type="nucleotide sequence ID" value="NZ_BAABAV010000001.1"/>
</dbReference>
<sequence>MKYRLLLLSLLLIPLFAFTLAHKYYISVTQIDYVKDKESVQIITRIFIDDFENLLRERYDENIILAGEDEPTTVDMYMERYLDEKIKIKINNEEVYFTFIGKEYDIDIVRCFLEIEEVKRINSFEISNQVLFDLFEDQQNIIKTNINASKKSYILISHDNTAVLNFN</sequence>
<gene>
    <name evidence="1" type="ORF">GCM10022257_02430</name>
</gene>
<reference evidence="2" key="1">
    <citation type="journal article" date="2019" name="Int. J. Syst. Evol. Microbiol.">
        <title>The Global Catalogue of Microorganisms (GCM) 10K type strain sequencing project: providing services to taxonomists for standard genome sequencing and annotation.</title>
        <authorList>
            <consortium name="The Broad Institute Genomics Platform"/>
            <consortium name="The Broad Institute Genome Sequencing Center for Infectious Disease"/>
            <person name="Wu L."/>
            <person name="Ma J."/>
        </authorList>
    </citation>
    <scope>NUCLEOTIDE SEQUENCE [LARGE SCALE GENOMIC DNA]</scope>
    <source>
        <strain evidence="2">JCM 17452</strain>
    </source>
</reference>
<protein>
    <recommendedName>
        <fullName evidence="3">Peptidase E</fullName>
    </recommendedName>
</protein>
<dbReference type="Proteomes" id="UP001500027">
    <property type="component" value="Unassembled WGS sequence"/>
</dbReference>
<name>A0ABP8E7H5_9FLAO</name>
<accession>A0ABP8E7H5</accession>
<dbReference type="InterPro" id="IPR046525">
    <property type="entry name" value="DUF6702"/>
</dbReference>
<evidence type="ECO:0000313" key="1">
    <source>
        <dbReference type="EMBL" id="GAA4268142.1"/>
    </source>
</evidence>
<organism evidence="1 2">
    <name type="scientific">Hyunsoonleella aestuarii</name>
    <dbReference type="NCBI Taxonomy" id="912802"/>
    <lineage>
        <taxon>Bacteria</taxon>
        <taxon>Pseudomonadati</taxon>
        <taxon>Bacteroidota</taxon>
        <taxon>Flavobacteriia</taxon>
        <taxon>Flavobacteriales</taxon>
        <taxon>Flavobacteriaceae</taxon>
    </lineage>
</organism>
<dbReference type="EMBL" id="BAABAV010000001">
    <property type="protein sequence ID" value="GAA4268142.1"/>
    <property type="molecule type" value="Genomic_DNA"/>
</dbReference>
<dbReference type="Pfam" id="PF20420">
    <property type="entry name" value="DUF6702"/>
    <property type="match status" value="1"/>
</dbReference>
<comment type="caution">
    <text evidence="1">The sequence shown here is derived from an EMBL/GenBank/DDBJ whole genome shotgun (WGS) entry which is preliminary data.</text>
</comment>
<proteinExistence type="predicted"/>
<evidence type="ECO:0000313" key="2">
    <source>
        <dbReference type="Proteomes" id="UP001500027"/>
    </source>
</evidence>